<dbReference type="CDD" id="cd22316">
    <property type="entry name" value="BspD6I-like"/>
    <property type="match status" value="1"/>
</dbReference>
<reference evidence="1 2" key="1">
    <citation type="journal article" date="2016" name="Nat. Commun.">
        <title>Thousands of microbial genomes shed light on interconnected biogeochemical processes in an aquifer system.</title>
        <authorList>
            <person name="Anantharaman K."/>
            <person name="Brown C.T."/>
            <person name="Hug L.A."/>
            <person name="Sharon I."/>
            <person name="Castelle C.J."/>
            <person name="Probst A.J."/>
            <person name="Thomas B.C."/>
            <person name="Singh A."/>
            <person name="Wilkins M.J."/>
            <person name="Karaoz U."/>
            <person name="Brodie E.L."/>
            <person name="Williams K.H."/>
            <person name="Hubbard S.S."/>
            <person name="Banfield J.F."/>
        </authorList>
    </citation>
    <scope>NUCLEOTIDE SEQUENCE [LARGE SCALE GENOMIC DNA]</scope>
</reference>
<gene>
    <name evidence="1" type="ORF">A2Y68_03060</name>
</gene>
<dbReference type="InterPro" id="IPR018573">
    <property type="entry name" value="Restrct_endonuc_II_AlwI"/>
</dbReference>
<comment type="caution">
    <text evidence="1">The sequence shown here is derived from an EMBL/GenBank/DDBJ whole genome shotgun (WGS) entry which is preliminary data.</text>
</comment>
<protein>
    <recommendedName>
        <fullName evidence="3">Restriction endonuclease</fullName>
    </recommendedName>
</protein>
<proteinExistence type="predicted"/>
<dbReference type="EMBL" id="MGFR01000003">
    <property type="protein sequence ID" value="OGM09591.1"/>
    <property type="molecule type" value="Genomic_DNA"/>
</dbReference>
<name>A0A1F7X3N6_9BACT</name>
<dbReference type="AlphaFoldDB" id="A0A1F7X3N6"/>
<evidence type="ECO:0000313" key="1">
    <source>
        <dbReference type="EMBL" id="OGM09591.1"/>
    </source>
</evidence>
<evidence type="ECO:0008006" key="3">
    <source>
        <dbReference type="Google" id="ProtNLM"/>
    </source>
</evidence>
<dbReference type="STRING" id="1802479.A2Y68_03060"/>
<accession>A0A1F7X3N6</accession>
<organism evidence="1 2">
    <name type="scientific">Candidatus Woesebacteria bacterium RBG_13_46_13</name>
    <dbReference type="NCBI Taxonomy" id="1802479"/>
    <lineage>
        <taxon>Bacteria</taxon>
        <taxon>Candidatus Woeseibacteriota</taxon>
    </lineage>
</organism>
<sequence length="589" mass="67931">MSETKHTWSVSTSPRNPYKLSDELALLARFEGKKWDSKIQEQYARLLAKSGFFEGKIYEKEPSFSARDRINRSPKTLGFVRFDDEKKIQITPAGRRLIEKRRLDDLFLRQLLKWQYPSPKHWDERYKDFRIKPFLEILRLVYDLDGLSKREIAMFGITLIDYQNYEGTKKEILDFRKNIESIKNSRDKKALAIKTHLAKYVALYLVDINKGSITLRQRKGRKPSIDDFVKTKMRNSIDYADAAIRYFRATGLFTISGRTYRLEILDTKTRIVRTILKTFPREPEEYEKSPSVFLDFLGNSNLPSLPEDDVGVLREEIIALVVKIRSASGKLPKPDETYSMGKLTTLMIDELWGLKTELEQVLQSALINEEVKALQTYKLYPDIIGVFNKIQDRGDIDIPDKPLFFEWNTWRALNMLDDGNIIGNLSIDNDGRPLHNAPPKLPDLVCYYNNFVLVVEVTLSTGARQYDSEGEPVARHLGDVVEVLRTNADKRPVFGLFLAPSINPSVVALFFVLRKTNVVHYGGKAQIIPLNLDAFKKILDHAYNEGGVEAEQIYSFLKWASSIADNFDNETEWFNTIIQTSSKWTNLTP</sequence>
<dbReference type="Pfam" id="PF09491">
    <property type="entry name" value="RE_AlwI"/>
    <property type="match status" value="1"/>
</dbReference>
<dbReference type="Proteomes" id="UP000176778">
    <property type="component" value="Unassembled WGS sequence"/>
</dbReference>
<evidence type="ECO:0000313" key="2">
    <source>
        <dbReference type="Proteomes" id="UP000176778"/>
    </source>
</evidence>
<dbReference type="Gene3D" id="3.40.91.50">
    <property type="match status" value="1"/>
</dbReference>